<dbReference type="PANTHER" id="PTHR37839:SF1">
    <property type="entry name" value="NA(+)-TRANSLOCATING NADH-QUINONE REDUCTASE SUBUNIT A"/>
    <property type="match status" value="1"/>
</dbReference>
<feature type="domain" description="RnfC Barrel sandwich hybrid" evidence="1">
    <location>
        <begin position="18"/>
        <end position="76"/>
    </location>
</feature>
<protein>
    <recommendedName>
        <fullName evidence="1">RnfC Barrel sandwich hybrid domain-containing protein</fullName>
    </recommendedName>
</protein>
<evidence type="ECO:0000259" key="1">
    <source>
        <dbReference type="Pfam" id="PF13375"/>
    </source>
</evidence>
<dbReference type="GO" id="GO:0006814">
    <property type="term" value="P:sodium ion transport"/>
    <property type="evidence" value="ECO:0007669"/>
    <property type="project" value="InterPro"/>
</dbReference>
<dbReference type="InterPro" id="IPR026902">
    <property type="entry name" value="RnfC_N"/>
</dbReference>
<name>X0XTV1_9ZZZZ</name>
<dbReference type="Pfam" id="PF13375">
    <property type="entry name" value="RnfC_N"/>
    <property type="match status" value="1"/>
</dbReference>
<gene>
    <name evidence="2" type="ORF">S01H1_64020</name>
</gene>
<proteinExistence type="predicted"/>
<dbReference type="AlphaFoldDB" id="X0XTV1"/>
<dbReference type="InterPro" id="IPR008703">
    <property type="entry name" value="NqrA"/>
</dbReference>
<dbReference type="PANTHER" id="PTHR37839">
    <property type="entry name" value="NA(+)-TRANSLOCATING NADH-QUINONE REDUCTASE SUBUNIT A"/>
    <property type="match status" value="1"/>
</dbReference>
<reference evidence="2" key="1">
    <citation type="journal article" date="2014" name="Front. Microbiol.">
        <title>High frequency of phylogenetically diverse reductive dehalogenase-homologous genes in deep subseafloor sedimentary metagenomes.</title>
        <authorList>
            <person name="Kawai M."/>
            <person name="Futagami T."/>
            <person name="Toyoda A."/>
            <person name="Takaki Y."/>
            <person name="Nishi S."/>
            <person name="Hori S."/>
            <person name="Arai W."/>
            <person name="Tsubouchi T."/>
            <person name="Morono Y."/>
            <person name="Uchiyama I."/>
            <person name="Ito T."/>
            <person name="Fujiyama A."/>
            <person name="Inagaki F."/>
            <person name="Takami H."/>
        </authorList>
    </citation>
    <scope>NUCLEOTIDE SEQUENCE</scope>
    <source>
        <strain evidence="2">Expedition CK06-06</strain>
    </source>
</reference>
<sequence length="165" mass="18429">MRIRGGFNPRITGKPLSIVEQISIPEKLYIGLRQNGFNYIPLIKNGQKVKMGDPLAETSIAGGKIYLPAPVSGKVIFQGADKNYRQQIIIEVSDPAIKNHVYESFKPQHISSKKIREILSKAGIWPFFWSSYSKGIPSLDLNEQPKAIIVNTVLTEPFRASGFMV</sequence>
<accession>X0XTV1</accession>
<evidence type="ECO:0000313" key="2">
    <source>
        <dbReference type="EMBL" id="GAG40043.1"/>
    </source>
</evidence>
<dbReference type="EMBL" id="BARS01042173">
    <property type="protein sequence ID" value="GAG40043.1"/>
    <property type="molecule type" value="Genomic_DNA"/>
</dbReference>
<dbReference type="GO" id="GO:0016655">
    <property type="term" value="F:oxidoreductase activity, acting on NAD(P)H, quinone or similar compound as acceptor"/>
    <property type="evidence" value="ECO:0007669"/>
    <property type="project" value="InterPro"/>
</dbReference>
<organism evidence="2">
    <name type="scientific">marine sediment metagenome</name>
    <dbReference type="NCBI Taxonomy" id="412755"/>
    <lineage>
        <taxon>unclassified sequences</taxon>
        <taxon>metagenomes</taxon>
        <taxon>ecological metagenomes</taxon>
    </lineage>
</organism>
<comment type="caution">
    <text evidence="2">The sequence shown here is derived from an EMBL/GenBank/DDBJ whole genome shotgun (WGS) entry which is preliminary data.</text>
</comment>